<sequence>MLMKGLSVAAAAVVVAAGVAAWHAEQHPHAPAEAAASAQGAKPAGTVTVYAALTQQNAQALAQAFEAYDPAARVQMVTTGTGALVTRLESEAKAHAIGADMVLLADPTAADTLAAQGILSREKPSAASHLPSADQGADWVGAYVFHDVIVYHKGMSLPVPHSWRDLTSTAYKGEVEIGDPSYSGTTMAFVGMMETRYGWNYFETLKQNGAAVQSSVKTVADDVASGKVDVGMTNDSAAFTLVKQGSPIAVVWPEDGAIVVPGPLAFVKGHETPVAKAFANWLLSPAGQKVVASVGLSPVVGASPTVPKGAALMQVPWAQLERDRANILHQFAQIFR</sequence>
<protein>
    <submittedName>
        <fullName evidence="3">Extracellular solute-binding protein</fullName>
    </submittedName>
</protein>
<dbReference type="PANTHER" id="PTHR30006:SF2">
    <property type="entry name" value="ABC TRANSPORTER SUBSTRATE-BINDING PROTEIN"/>
    <property type="match status" value="1"/>
</dbReference>
<name>A0ABS0F3L5_9BACL</name>
<dbReference type="PANTHER" id="PTHR30006">
    <property type="entry name" value="THIAMINE-BINDING PERIPLASMIC PROTEIN-RELATED"/>
    <property type="match status" value="1"/>
</dbReference>
<evidence type="ECO:0000256" key="2">
    <source>
        <dbReference type="SAM" id="SignalP"/>
    </source>
</evidence>
<dbReference type="RefSeq" id="WP_195867620.1">
    <property type="nucleotide sequence ID" value="NZ_JADPKZ010000039.1"/>
</dbReference>
<dbReference type="Proteomes" id="UP000642910">
    <property type="component" value="Unassembled WGS sequence"/>
</dbReference>
<keyword evidence="1 2" id="KW-0732">Signal</keyword>
<organism evidence="3 4">
    <name type="scientific">Alicyclobacillus mali</name>
    <name type="common">ex Roth et al. 2021</name>
    <dbReference type="NCBI Taxonomy" id="1123961"/>
    <lineage>
        <taxon>Bacteria</taxon>
        <taxon>Bacillati</taxon>
        <taxon>Bacillota</taxon>
        <taxon>Bacilli</taxon>
        <taxon>Bacillales</taxon>
        <taxon>Alicyclobacillaceae</taxon>
        <taxon>Alicyclobacillus</taxon>
    </lineage>
</organism>
<feature type="signal peptide" evidence="2">
    <location>
        <begin position="1"/>
        <end position="24"/>
    </location>
</feature>
<dbReference type="SUPFAM" id="SSF53850">
    <property type="entry name" value="Periplasmic binding protein-like II"/>
    <property type="match status" value="1"/>
</dbReference>
<feature type="chain" id="PRO_5045047505" evidence="2">
    <location>
        <begin position="25"/>
        <end position="336"/>
    </location>
</feature>
<reference evidence="3 4" key="1">
    <citation type="submission" date="2020-11" db="EMBL/GenBank/DDBJ databases">
        <title>Genomic insight of Alicyclobacillus mali FL 18 reveals a new arsenic-resistant strain, with potential in environmental biotechnology.</title>
        <authorList>
            <person name="Fiorentino G."/>
            <person name="Gallo G."/>
            <person name="Aulitto M."/>
        </authorList>
    </citation>
    <scope>NUCLEOTIDE SEQUENCE [LARGE SCALE GENOMIC DNA]</scope>
    <source>
        <strain evidence="3 4">FL 18</strain>
    </source>
</reference>
<proteinExistence type="predicted"/>
<comment type="caution">
    <text evidence="3">The sequence shown here is derived from an EMBL/GenBank/DDBJ whole genome shotgun (WGS) entry which is preliminary data.</text>
</comment>
<dbReference type="InterPro" id="IPR026045">
    <property type="entry name" value="Ferric-bd"/>
</dbReference>
<dbReference type="PIRSF" id="PIRSF002825">
    <property type="entry name" value="CfbpA"/>
    <property type="match status" value="1"/>
</dbReference>
<dbReference type="Pfam" id="PF13343">
    <property type="entry name" value="SBP_bac_6"/>
    <property type="match status" value="1"/>
</dbReference>
<evidence type="ECO:0000313" key="3">
    <source>
        <dbReference type="EMBL" id="MBF8377883.1"/>
    </source>
</evidence>
<dbReference type="Gene3D" id="3.40.190.10">
    <property type="entry name" value="Periplasmic binding protein-like II"/>
    <property type="match status" value="2"/>
</dbReference>
<dbReference type="EMBL" id="JADPKZ010000039">
    <property type="protein sequence ID" value="MBF8377883.1"/>
    <property type="molecule type" value="Genomic_DNA"/>
</dbReference>
<evidence type="ECO:0000256" key="1">
    <source>
        <dbReference type="ARBA" id="ARBA00022729"/>
    </source>
</evidence>
<evidence type="ECO:0000313" key="4">
    <source>
        <dbReference type="Proteomes" id="UP000642910"/>
    </source>
</evidence>
<gene>
    <name evidence="3" type="ORF">IW967_08395</name>
</gene>
<accession>A0ABS0F3L5</accession>
<keyword evidence="4" id="KW-1185">Reference proteome</keyword>